<organism evidence="4 5">
    <name type="scientific">Candidatus Cerribacteria bacterium 'Amazon FNV 2010 28 9'</name>
    <dbReference type="NCBI Taxonomy" id="2081795"/>
    <lineage>
        <taxon>Bacteria</taxon>
        <taxon>Candidatus Cerribacteria</taxon>
    </lineage>
</organism>
<dbReference type="AlphaFoldDB" id="A0A317JPU6"/>
<dbReference type="InterPro" id="IPR052721">
    <property type="entry name" value="ET_Amicyanin"/>
</dbReference>
<sequence>MTNQTVRLFALGGVLTTASLLFAACQPSTPISTTSPTTQTLPTQSPAASTAPATTQNVTIQNFAFGPATLTVKAGTTLTWTNKDSMAHTATADDGTFDTESIAPNTSKSITFNTPGTFAYHCSVHPSMHATIIVQ</sequence>
<evidence type="ECO:0000259" key="3">
    <source>
        <dbReference type="Pfam" id="PF13473"/>
    </source>
</evidence>
<feature type="domain" description="EfeO-type cupredoxin-like" evidence="3">
    <location>
        <begin position="47"/>
        <end position="134"/>
    </location>
</feature>
<keyword evidence="2" id="KW-0732">Signal</keyword>
<name>A0A317JPU6_9BACT</name>
<dbReference type="Pfam" id="PF13473">
    <property type="entry name" value="Cupredoxin_1"/>
    <property type="match status" value="1"/>
</dbReference>
<dbReference type="InterPro" id="IPR028096">
    <property type="entry name" value="EfeO_Cupredoxin"/>
</dbReference>
<dbReference type="Gene3D" id="2.60.40.420">
    <property type="entry name" value="Cupredoxins - blue copper proteins"/>
    <property type="match status" value="1"/>
</dbReference>
<dbReference type="CDD" id="cd13921">
    <property type="entry name" value="Amicyanin"/>
    <property type="match status" value="1"/>
</dbReference>
<protein>
    <submittedName>
        <fullName evidence="4">Amidase</fullName>
    </submittedName>
</protein>
<dbReference type="PANTHER" id="PTHR36507">
    <property type="entry name" value="BLL1555 PROTEIN"/>
    <property type="match status" value="1"/>
</dbReference>
<comment type="caution">
    <text evidence="4">The sequence shown here is derived from an EMBL/GenBank/DDBJ whole genome shotgun (WGS) entry which is preliminary data.</text>
</comment>
<proteinExistence type="predicted"/>
<dbReference type="Proteomes" id="UP000246104">
    <property type="component" value="Unassembled WGS sequence"/>
</dbReference>
<feature type="signal peptide" evidence="2">
    <location>
        <begin position="1"/>
        <end position="23"/>
    </location>
</feature>
<evidence type="ECO:0000313" key="5">
    <source>
        <dbReference type="Proteomes" id="UP000246104"/>
    </source>
</evidence>
<dbReference type="SUPFAM" id="SSF49503">
    <property type="entry name" value="Cupredoxins"/>
    <property type="match status" value="1"/>
</dbReference>
<dbReference type="InterPro" id="IPR035668">
    <property type="entry name" value="Amicyanin"/>
</dbReference>
<evidence type="ECO:0000313" key="4">
    <source>
        <dbReference type="EMBL" id="PWU24086.1"/>
    </source>
</evidence>
<dbReference type="EMBL" id="PSRQ01000013">
    <property type="protein sequence ID" value="PWU24086.1"/>
    <property type="molecule type" value="Genomic_DNA"/>
</dbReference>
<evidence type="ECO:0000256" key="1">
    <source>
        <dbReference type="SAM" id="MobiDB-lite"/>
    </source>
</evidence>
<feature type="region of interest" description="Disordered" evidence="1">
    <location>
        <begin position="31"/>
        <end position="52"/>
    </location>
</feature>
<dbReference type="InterPro" id="IPR008972">
    <property type="entry name" value="Cupredoxin"/>
</dbReference>
<gene>
    <name evidence="4" type="ORF">C5B42_00740</name>
</gene>
<reference evidence="4 5" key="1">
    <citation type="submission" date="2018-02" db="EMBL/GenBank/DDBJ databases">
        <title>Genomic Reconstructions from Amazon Rainforest and Pasture Soil Reveal Novel Insights into the Physiology of Candidate Phyla in Tropical Sites.</title>
        <authorList>
            <person name="Kroeger M.E."/>
            <person name="Delmont T."/>
            <person name="Eren A.M."/>
            <person name="Guo J."/>
            <person name="Meyer K.M."/>
            <person name="Khan K."/>
            <person name="Rodrigues J.L.M."/>
            <person name="Bohannan B.J.M."/>
            <person name="Tringe S."/>
            <person name="Borges C.D."/>
            <person name="Tiedje J."/>
            <person name="Tsai S.M."/>
            <person name="Nusslein K."/>
        </authorList>
    </citation>
    <scope>NUCLEOTIDE SEQUENCE [LARGE SCALE GENOMIC DNA]</scope>
    <source>
        <strain evidence="4">Amazon FNV 2010 28 9</strain>
    </source>
</reference>
<feature type="chain" id="PRO_5016288694" evidence="2">
    <location>
        <begin position="24"/>
        <end position="135"/>
    </location>
</feature>
<accession>A0A317JPU6</accession>
<dbReference type="PROSITE" id="PS51257">
    <property type="entry name" value="PROKAR_LIPOPROTEIN"/>
    <property type="match status" value="1"/>
</dbReference>
<dbReference type="PANTHER" id="PTHR36507:SF1">
    <property type="entry name" value="BLL1555 PROTEIN"/>
    <property type="match status" value="1"/>
</dbReference>
<evidence type="ECO:0000256" key="2">
    <source>
        <dbReference type="SAM" id="SignalP"/>
    </source>
</evidence>